<feature type="transmembrane region" description="Helical" evidence="2">
    <location>
        <begin position="245"/>
        <end position="272"/>
    </location>
</feature>
<evidence type="ECO:0000256" key="1">
    <source>
        <dbReference type="PROSITE-ProRule" id="PRU00076"/>
    </source>
</evidence>
<evidence type="ECO:0000313" key="8">
    <source>
        <dbReference type="Proteomes" id="UP000434957"/>
    </source>
</evidence>
<keyword evidence="1" id="KW-0245">EGF-like domain</keyword>
<protein>
    <recommendedName>
        <fullName evidence="3">EGF-like domain-containing protein</fullName>
    </recommendedName>
</protein>
<dbReference type="Proteomes" id="UP000434957">
    <property type="component" value="Unassembled WGS sequence"/>
</dbReference>
<organism evidence="5 7">
    <name type="scientific">Phytophthora rubi</name>
    <dbReference type="NCBI Taxonomy" id="129364"/>
    <lineage>
        <taxon>Eukaryota</taxon>
        <taxon>Sar</taxon>
        <taxon>Stramenopiles</taxon>
        <taxon>Oomycota</taxon>
        <taxon>Peronosporomycetes</taxon>
        <taxon>Peronosporales</taxon>
        <taxon>Peronosporaceae</taxon>
        <taxon>Phytophthora</taxon>
    </lineage>
</organism>
<dbReference type="Proteomes" id="UP000429607">
    <property type="component" value="Unassembled WGS sequence"/>
</dbReference>
<dbReference type="InterPro" id="IPR000742">
    <property type="entry name" value="EGF"/>
</dbReference>
<keyword evidence="1" id="KW-1015">Disulfide bond</keyword>
<feature type="domain" description="EGF-like" evidence="3">
    <location>
        <begin position="25"/>
        <end position="65"/>
    </location>
</feature>
<gene>
    <name evidence="5" type="ORF">PR001_g10902</name>
    <name evidence="4" type="ORF">PR002_g10927</name>
    <name evidence="6" type="ORF">PR003_g11420</name>
</gene>
<evidence type="ECO:0000259" key="3">
    <source>
        <dbReference type="PROSITE" id="PS50026"/>
    </source>
</evidence>
<dbReference type="EMBL" id="QXFU01000637">
    <property type="protein sequence ID" value="KAE9026381.1"/>
    <property type="molecule type" value="Genomic_DNA"/>
</dbReference>
<name>A0A6A3MR99_9STRA</name>
<reference evidence="7 9" key="1">
    <citation type="submission" date="2018-09" db="EMBL/GenBank/DDBJ databases">
        <title>Genomic investigation of the strawberry pathogen Phytophthora fragariae indicates pathogenicity is determined by transcriptional variation in three key races.</title>
        <authorList>
            <person name="Adams T.M."/>
            <person name="Armitage A.D."/>
            <person name="Sobczyk M.K."/>
            <person name="Bates H.J."/>
            <person name="Dunwell J.M."/>
            <person name="Nellist C.F."/>
            <person name="Harrison R.J."/>
        </authorList>
    </citation>
    <scope>NUCLEOTIDE SEQUENCE [LARGE SCALE GENOMIC DNA]</scope>
    <source>
        <strain evidence="5 7">SCRP249</strain>
        <strain evidence="4 9">SCRP324</strain>
        <strain evidence="6 8">SCRP333</strain>
    </source>
</reference>
<evidence type="ECO:0000313" key="5">
    <source>
        <dbReference type="EMBL" id="KAE9031795.1"/>
    </source>
</evidence>
<dbReference type="Proteomes" id="UP000435112">
    <property type="component" value="Unassembled WGS sequence"/>
</dbReference>
<dbReference type="AlphaFoldDB" id="A0A6A3MR99"/>
<dbReference type="CDD" id="cd00054">
    <property type="entry name" value="EGF_CA"/>
    <property type="match status" value="1"/>
</dbReference>
<feature type="disulfide bond" evidence="1">
    <location>
        <begin position="55"/>
        <end position="64"/>
    </location>
</feature>
<evidence type="ECO:0000313" key="7">
    <source>
        <dbReference type="Proteomes" id="UP000429607"/>
    </source>
</evidence>
<proteinExistence type="predicted"/>
<keyword evidence="2" id="KW-1133">Transmembrane helix</keyword>
<dbReference type="PROSITE" id="PS00022">
    <property type="entry name" value="EGF_1"/>
    <property type="match status" value="1"/>
</dbReference>
<evidence type="ECO:0000313" key="9">
    <source>
        <dbReference type="Proteomes" id="UP000435112"/>
    </source>
</evidence>
<comment type="caution">
    <text evidence="5">The sequence shown here is derived from an EMBL/GenBank/DDBJ whole genome shotgun (WGS) entry which is preliminary data.</text>
</comment>
<keyword evidence="2" id="KW-0812">Transmembrane</keyword>
<sequence>MASGATLRFQLKAVIHTSTSSALTVPGTCGTNGDSINCHGHGQCIMQDSAPVCQCSTGWSGLSCNSPTGFELVQLWSAMENVSLLCSSCATNFTLTRGQVMMFRVPQPLRAGIGLRLTLQSIDQASGGVAPNVYVSEMLPRSLYDFTYISLGRGDSTDSVSQVVKVSNSSFSGDFWVVVHTNYPSTGTSGQLTVAASTSARRQLTDSASDTASFQLIAEQFEVFDSDSVGTLLTDQTFAYAVFKWVFASSAGIAVFTFAVVLLVIALCFCVFRVARAPENQDKVLARLYPPQSSDGTSSNLGAVSRLANGALVMDVHDLSASDEMKAGQTMPNGSARENRSILKILGFK</sequence>
<dbReference type="EMBL" id="QXFT01000657">
    <property type="protein sequence ID" value="KAE9338602.1"/>
    <property type="molecule type" value="Genomic_DNA"/>
</dbReference>
<dbReference type="PROSITE" id="PS01186">
    <property type="entry name" value="EGF_2"/>
    <property type="match status" value="1"/>
</dbReference>
<evidence type="ECO:0000256" key="2">
    <source>
        <dbReference type="SAM" id="Phobius"/>
    </source>
</evidence>
<dbReference type="OrthoDB" id="125303at2759"/>
<dbReference type="PROSITE" id="PS50026">
    <property type="entry name" value="EGF_3"/>
    <property type="match status" value="1"/>
</dbReference>
<evidence type="ECO:0000313" key="6">
    <source>
        <dbReference type="EMBL" id="KAE9338602.1"/>
    </source>
</evidence>
<keyword evidence="8" id="KW-1185">Reference proteome</keyword>
<evidence type="ECO:0000313" key="4">
    <source>
        <dbReference type="EMBL" id="KAE9026381.1"/>
    </source>
</evidence>
<dbReference type="Pfam" id="PF23106">
    <property type="entry name" value="EGF_Teneurin"/>
    <property type="match status" value="1"/>
</dbReference>
<accession>A0A6A3MR99</accession>
<comment type="caution">
    <text evidence="1">Lacks conserved residue(s) required for the propagation of feature annotation.</text>
</comment>
<keyword evidence="2" id="KW-0472">Membrane</keyword>
<dbReference type="EMBL" id="QXFV01000656">
    <property type="protein sequence ID" value="KAE9031795.1"/>
    <property type="molecule type" value="Genomic_DNA"/>
</dbReference>